<dbReference type="FunFam" id="3.30.1330.40:FF:000027">
    <property type="entry name" value="Endoribonuclease L-PSP"/>
    <property type="match status" value="1"/>
</dbReference>
<dbReference type="OrthoDB" id="9803101at2"/>
<name>A0A0H1R5P9_9HYPH</name>
<dbReference type="InterPro" id="IPR035959">
    <property type="entry name" value="RutC-like_sf"/>
</dbReference>
<dbReference type="RefSeq" id="WP_047191860.1">
    <property type="nucleotide sequence ID" value="NZ_LCYG01000084.1"/>
</dbReference>
<organism evidence="1 2">
    <name type="scientific">Microvirga vignae</name>
    <dbReference type="NCBI Taxonomy" id="1225564"/>
    <lineage>
        <taxon>Bacteria</taxon>
        <taxon>Pseudomonadati</taxon>
        <taxon>Pseudomonadota</taxon>
        <taxon>Alphaproteobacteria</taxon>
        <taxon>Hyphomicrobiales</taxon>
        <taxon>Methylobacteriaceae</taxon>
        <taxon>Microvirga</taxon>
    </lineage>
</organism>
<sequence length="115" mass="12172">MTIQRNIRTPIMHRAVEANGFVYIGGTIADDTSVSMGEQTRNILGKIAGYLKEAGSDPTKVVSASIFVTDLSKKKEMDAVWTEFFGDNLPARATVGVADLGGGALIEVVVTALKG</sequence>
<evidence type="ECO:0000313" key="2">
    <source>
        <dbReference type="Proteomes" id="UP000035489"/>
    </source>
</evidence>
<dbReference type="STRING" id="1225564.AA309_25695"/>
<proteinExistence type="predicted"/>
<protein>
    <submittedName>
        <fullName evidence="1">Endoribonuclease L-PSP</fullName>
    </submittedName>
</protein>
<dbReference type="PANTHER" id="PTHR47328">
    <property type="match status" value="1"/>
</dbReference>
<dbReference type="SUPFAM" id="SSF55298">
    <property type="entry name" value="YjgF-like"/>
    <property type="match status" value="1"/>
</dbReference>
<reference evidence="1 2" key="1">
    <citation type="submission" date="2015-05" db="EMBL/GenBank/DDBJ databases">
        <title>Draft genome sequence of Microvirga vignae strain BR3299, a novel nitrogen fixing bacteria isolated from Brazil semi-aired region.</title>
        <authorList>
            <person name="Zilli J.E."/>
            <person name="Passos S.R."/>
            <person name="Leite J."/>
            <person name="Baldani J.I."/>
            <person name="Xavier G.R."/>
            <person name="Rumjaneck N.G."/>
            <person name="Simoes-Araujo J.L."/>
        </authorList>
    </citation>
    <scope>NUCLEOTIDE SEQUENCE [LARGE SCALE GENOMIC DNA]</scope>
    <source>
        <strain evidence="1 2">BR3299</strain>
    </source>
</reference>
<dbReference type="InterPro" id="IPR035709">
    <property type="entry name" value="YoaB-like"/>
</dbReference>
<dbReference type="EMBL" id="LCYG01000084">
    <property type="protein sequence ID" value="KLK90468.1"/>
    <property type="molecule type" value="Genomic_DNA"/>
</dbReference>
<dbReference type="Pfam" id="PF01042">
    <property type="entry name" value="Ribonuc_L-PSP"/>
    <property type="match status" value="1"/>
</dbReference>
<dbReference type="Proteomes" id="UP000035489">
    <property type="component" value="Unassembled WGS sequence"/>
</dbReference>
<keyword evidence="2" id="KW-1185">Reference proteome</keyword>
<dbReference type="PANTHER" id="PTHR47328:SF1">
    <property type="entry name" value="RUTC FAMILY PROTEIN YOAB"/>
    <property type="match status" value="1"/>
</dbReference>
<dbReference type="CDD" id="cd06150">
    <property type="entry name" value="YjgF_YER057c_UK114_like_2"/>
    <property type="match status" value="1"/>
</dbReference>
<dbReference type="Gene3D" id="3.30.1330.40">
    <property type="entry name" value="RutC-like"/>
    <property type="match status" value="1"/>
</dbReference>
<dbReference type="AlphaFoldDB" id="A0A0H1R5P9"/>
<accession>A0A0H1R5P9</accession>
<gene>
    <name evidence="1" type="ORF">AA309_25695</name>
</gene>
<dbReference type="PATRIC" id="fig|1225564.3.peg.6712"/>
<evidence type="ECO:0000313" key="1">
    <source>
        <dbReference type="EMBL" id="KLK90468.1"/>
    </source>
</evidence>
<comment type="caution">
    <text evidence="1">The sequence shown here is derived from an EMBL/GenBank/DDBJ whole genome shotgun (WGS) entry which is preliminary data.</text>
</comment>
<dbReference type="InterPro" id="IPR006175">
    <property type="entry name" value="YjgF/YER057c/UK114"/>
</dbReference>